<name>A0A9J6CF25_POLVA</name>
<dbReference type="GO" id="GO:0030425">
    <property type="term" value="C:dendrite"/>
    <property type="evidence" value="ECO:0007669"/>
    <property type="project" value="TreeGrafter"/>
</dbReference>
<comment type="subcellular location">
    <subcellularLocation>
        <location evidence="1 8">Cell membrane</location>
        <topology evidence="1 8">Multi-pass membrane protein</topology>
    </subcellularLocation>
</comment>
<evidence type="ECO:0000256" key="1">
    <source>
        <dbReference type="ARBA" id="ARBA00004651"/>
    </source>
</evidence>
<reference evidence="9" key="1">
    <citation type="submission" date="2021-03" db="EMBL/GenBank/DDBJ databases">
        <title>Chromosome level genome of the anhydrobiotic midge Polypedilum vanderplanki.</title>
        <authorList>
            <person name="Yoshida Y."/>
            <person name="Kikawada T."/>
            <person name="Gusev O."/>
        </authorList>
    </citation>
    <scope>NUCLEOTIDE SEQUENCE</scope>
    <source>
        <strain evidence="9">NIAS01</strain>
        <tissue evidence="9">Whole body or cell culture</tissue>
    </source>
</reference>
<feature type="transmembrane region" description="Helical" evidence="8">
    <location>
        <begin position="355"/>
        <end position="375"/>
    </location>
</feature>
<dbReference type="Pfam" id="PF08395">
    <property type="entry name" value="7tm_7"/>
    <property type="match status" value="1"/>
</dbReference>
<feature type="transmembrane region" description="Helical" evidence="8">
    <location>
        <begin position="134"/>
        <end position="157"/>
    </location>
</feature>
<evidence type="ECO:0000256" key="8">
    <source>
        <dbReference type="RuleBase" id="RU363108"/>
    </source>
</evidence>
<feature type="transmembrane region" description="Helical" evidence="8">
    <location>
        <begin position="76"/>
        <end position="95"/>
    </location>
</feature>
<dbReference type="GO" id="GO:0007165">
    <property type="term" value="P:signal transduction"/>
    <property type="evidence" value="ECO:0007669"/>
    <property type="project" value="UniProtKB-KW"/>
</dbReference>
<comment type="function">
    <text evidence="8">Gustatory receptor which mediates acceptance or avoidance behavior, depending on its substrates.</text>
</comment>
<keyword evidence="3 8" id="KW-0812">Transmembrane</keyword>
<evidence type="ECO:0000256" key="6">
    <source>
        <dbReference type="ARBA" id="ARBA00023170"/>
    </source>
</evidence>
<dbReference type="GO" id="GO:0007635">
    <property type="term" value="P:chemosensory behavior"/>
    <property type="evidence" value="ECO:0007669"/>
    <property type="project" value="TreeGrafter"/>
</dbReference>
<dbReference type="EMBL" id="JADBJN010000001">
    <property type="protein sequence ID" value="KAG5680408.1"/>
    <property type="molecule type" value="Genomic_DNA"/>
</dbReference>
<keyword evidence="5 8" id="KW-0472">Membrane</keyword>
<dbReference type="GO" id="GO:0008049">
    <property type="term" value="P:male courtship behavior"/>
    <property type="evidence" value="ECO:0007669"/>
    <property type="project" value="TreeGrafter"/>
</dbReference>
<evidence type="ECO:0000256" key="4">
    <source>
        <dbReference type="ARBA" id="ARBA00022989"/>
    </source>
</evidence>
<evidence type="ECO:0000256" key="5">
    <source>
        <dbReference type="ARBA" id="ARBA00023136"/>
    </source>
</evidence>
<keyword evidence="4 8" id="KW-1133">Transmembrane helix</keyword>
<dbReference type="OrthoDB" id="6366728at2759"/>
<evidence type="ECO:0000313" key="10">
    <source>
        <dbReference type="Proteomes" id="UP001107558"/>
    </source>
</evidence>
<comment type="similarity">
    <text evidence="8">Belongs to the insect chemoreceptor superfamily. Gustatory receptor (GR) family.</text>
</comment>
<keyword evidence="6 8" id="KW-0675">Receptor</keyword>
<dbReference type="InterPro" id="IPR013604">
    <property type="entry name" value="7TM_chemorcpt"/>
</dbReference>
<comment type="caution">
    <text evidence="9">The sequence shown here is derived from an EMBL/GenBank/DDBJ whole genome shotgun (WGS) entry which is preliminary data.</text>
</comment>
<dbReference type="GO" id="GO:0030424">
    <property type="term" value="C:axon"/>
    <property type="evidence" value="ECO:0007669"/>
    <property type="project" value="TreeGrafter"/>
</dbReference>
<protein>
    <recommendedName>
        <fullName evidence="8">Gustatory receptor</fullName>
    </recommendedName>
</protein>
<organism evidence="9 10">
    <name type="scientific">Polypedilum vanderplanki</name>
    <name type="common">Sleeping chironomid midge</name>
    <dbReference type="NCBI Taxonomy" id="319348"/>
    <lineage>
        <taxon>Eukaryota</taxon>
        <taxon>Metazoa</taxon>
        <taxon>Ecdysozoa</taxon>
        <taxon>Arthropoda</taxon>
        <taxon>Hexapoda</taxon>
        <taxon>Insecta</taxon>
        <taxon>Pterygota</taxon>
        <taxon>Neoptera</taxon>
        <taxon>Endopterygota</taxon>
        <taxon>Diptera</taxon>
        <taxon>Nematocera</taxon>
        <taxon>Chironomoidea</taxon>
        <taxon>Chironomidae</taxon>
        <taxon>Chironominae</taxon>
        <taxon>Polypedilum</taxon>
        <taxon>Polypedilum</taxon>
    </lineage>
</organism>
<dbReference type="PANTHER" id="PTHR21143:SF104">
    <property type="entry name" value="GUSTATORY RECEPTOR 8A-RELATED"/>
    <property type="match status" value="1"/>
</dbReference>
<dbReference type="PANTHER" id="PTHR21143">
    <property type="entry name" value="INVERTEBRATE GUSTATORY RECEPTOR"/>
    <property type="match status" value="1"/>
</dbReference>
<dbReference type="GO" id="GO:0005886">
    <property type="term" value="C:plasma membrane"/>
    <property type="evidence" value="ECO:0007669"/>
    <property type="project" value="UniProtKB-SubCell"/>
</dbReference>
<feature type="transmembrane region" description="Helical" evidence="8">
    <location>
        <begin position="282"/>
        <end position="301"/>
    </location>
</feature>
<sequence length="402" mass="47414">MSQQKIFKQIEKFSQIVFQFCGFNSIPISDGKYLTEVYLRIWTFFVFVCVISATVIAIKYDDVVFSDSFVGKANDMLKFVTVYFSFAVCIAESFLNNKKLKKFYSKFKKFVKEIEISDRKLLSFSLKFRKNYSIIFAVMFIISIAMEIFMISCIGFSKQWQYFWILNLIPILACRMRNLQYFYVLSIIKLQIRVIRDELRNIVEFTKWNLNLSSRDVHEILIKLQNIKCAYGRSFESTNIVNEFFSQSLAANIVHEYVQSACDYYWSYIIFSEVWREEAHSAIILSATIPLVFLLFSLYHAEKVKFEASQIAPLLHSIRKRKCDVKLYRMIHQFSLQITQEEISFHASSIFTVNLSLFISVINALLSYLVIFIQFSSIPDDRRDKYNKGEYSLSIKNPFFDF</sequence>
<accession>A0A9J6CF25</accession>
<proteinExistence type="inferred from homology"/>
<feature type="transmembrane region" description="Helical" evidence="8">
    <location>
        <begin position="163"/>
        <end position="184"/>
    </location>
</feature>
<comment type="caution">
    <text evidence="8">Lacks conserved residue(s) required for the propagation of feature annotation.</text>
</comment>
<evidence type="ECO:0000256" key="3">
    <source>
        <dbReference type="ARBA" id="ARBA00022692"/>
    </source>
</evidence>
<keyword evidence="10" id="KW-1185">Reference proteome</keyword>
<dbReference type="GO" id="GO:0043025">
    <property type="term" value="C:neuronal cell body"/>
    <property type="evidence" value="ECO:0007669"/>
    <property type="project" value="TreeGrafter"/>
</dbReference>
<keyword evidence="2 8" id="KW-1003">Cell membrane</keyword>
<gene>
    <name evidence="9" type="ORF">PVAND_009917</name>
</gene>
<dbReference type="AlphaFoldDB" id="A0A9J6CF25"/>
<feature type="transmembrane region" description="Helical" evidence="8">
    <location>
        <begin position="37"/>
        <end position="56"/>
    </location>
</feature>
<evidence type="ECO:0000256" key="7">
    <source>
        <dbReference type="ARBA" id="ARBA00023224"/>
    </source>
</evidence>
<evidence type="ECO:0000256" key="2">
    <source>
        <dbReference type="ARBA" id="ARBA00022475"/>
    </source>
</evidence>
<keyword evidence="7 8" id="KW-0807">Transducer</keyword>
<dbReference type="GO" id="GO:0050909">
    <property type="term" value="P:sensory perception of taste"/>
    <property type="evidence" value="ECO:0007669"/>
    <property type="project" value="InterPro"/>
</dbReference>
<dbReference type="Proteomes" id="UP001107558">
    <property type="component" value="Chromosome 1"/>
</dbReference>
<evidence type="ECO:0000313" key="9">
    <source>
        <dbReference type="EMBL" id="KAG5680408.1"/>
    </source>
</evidence>